<evidence type="ECO:0000259" key="3">
    <source>
        <dbReference type="Pfam" id="PF12830"/>
    </source>
</evidence>
<feature type="compositionally biased region" description="Basic residues" evidence="2">
    <location>
        <begin position="518"/>
        <end position="536"/>
    </location>
</feature>
<dbReference type="GO" id="GO:0071169">
    <property type="term" value="P:establishment of protein localization to chromatin"/>
    <property type="evidence" value="ECO:0007669"/>
    <property type="project" value="TreeGrafter"/>
</dbReference>
<dbReference type="STRING" id="158441.A0A226E517"/>
<protein>
    <recommendedName>
        <fullName evidence="1">Nipped-B protein</fullName>
    </recommendedName>
</protein>
<keyword evidence="1" id="KW-0539">Nucleus</keyword>
<feature type="region of interest" description="Disordered" evidence="2">
    <location>
        <begin position="500"/>
        <end position="554"/>
    </location>
</feature>
<dbReference type="PANTHER" id="PTHR21704">
    <property type="entry name" value="NIPPED-B-LIKE PROTEIN DELANGIN SCC2-RELATED"/>
    <property type="match status" value="1"/>
</dbReference>
<dbReference type="InterPro" id="IPR016024">
    <property type="entry name" value="ARM-type_fold"/>
</dbReference>
<keyword evidence="5" id="KW-1185">Reference proteome</keyword>
<dbReference type="GO" id="GO:0090694">
    <property type="term" value="C:Scc2-Scc4 cohesin loading complex"/>
    <property type="evidence" value="ECO:0007669"/>
    <property type="project" value="TreeGrafter"/>
</dbReference>
<dbReference type="AlphaFoldDB" id="A0A226E517"/>
<gene>
    <name evidence="4" type="ORF">Fcan01_12217</name>
</gene>
<dbReference type="PANTHER" id="PTHR21704:SF18">
    <property type="entry name" value="NIPPED-B-LIKE PROTEIN"/>
    <property type="match status" value="1"/>
</dbReference>
<name>A0A226E517_FOLCA</name>
<keyword evidence="1" id="KW-0677">Repeat</keyword>
<dbReference type="GO" id="GO:0140588">
    <property type="term" value="P:chromatin looping"/>
    <property type="evidence" value="ECO:0007669"/>
    <property type="project" value="InterPro"/>
</dbReference>
<dbReference type="EMBL" id="LNIX01000006">
    <property type="protein sequence ID" value="OXA52400.1"/>
    <property type="molecule type" value="Genomic_DNA"/>
</dbReference>
<feature type="domain" description="Sister chromatid cohesion C-terminal" evidence="3">
    <location>
        <begin position="18"/>
        <end position="230"/>
    </location>
</feature>
<dbReference type="GO" id="GO:0061775">
    <property type="term" value="F:cohesin loader activity"/>
    <property type="evidence" value="ECO:0007669"/>
    <property type="project" value="InterPro"/>
</dbReference>
<reference evidence="4 5" key="1">
    <citation type="submission" date="2015-12" db="EMBL/GenBank/DDBJ databases">
        <title>The genome of Folsomia candida.</title>
        <authorList>
            <person name="Faddeeva A."/>
            <person name="Derks M.F."/>
            <person name="Anvar Y."/>
            <person name="Smit S."/>
            <person name="Van Straalen N."/>
            <person name="Roelofs D."/>
        </authorList>
    </citation>
    <scope>NUCLEOTIDE SEQUENCE [LARGE SCALE GENOMIC DNA]</scope>
    <source>
        <strain evidence="4 5">VU population</strain>
        <tissue evidence="4">Whole body</tissue>
    </source>
</reference>
<comment type="subcellular location">
    <subcellularLocation>
        <location evidence="1">Nucleus</location>
    </subcellularLocation>
</comment>
<dbReference type="GO" id="GO:1990414">
    <property type="term" value="P:replication-born double-strand break repair via sister chromatid exchange"/>
    <property type="evidence" value="ECO:0007669"/>
    <property type="project" value="TreeGrafter"/>
</dbReference>
<feature type="compositionally biased region" description="Basic and acidic residues" evidence="2">
    <location>
        <begin position="507"/>
        <end position="517"/>
    </location>
</feature>
<dbReference type="InterPro" id="IPR024986">
    <property type="entry name" value="Nipped-B_C"/>
</dbReference>
<dbReference type="GO" id="GO:0034087">
    <property type="term" value="P:establishment of mitotic sister chromatid cohesion"/>
    <property type="evidence" value="ECO:0007669"/>
    <property type="project" value="TreeGrafter"/>
</dbReference>
<dbReference type="Proteomes" id="UP000198287">
    <property type="component" value="Unassembled WGS sequence"/>
</dbReference>
<evidence type="ECO:0000313" key="4">
    <source>
        <dbReference type="EMBL" id="OXA52400.1"/>
    </source>
</evidence>
<proteinExistence type="inferred from homology"/>
<accession>A0A226E517</accession>
<evidence type="ECO:0000313" key="5">
    <source>
        <dbReference type="Proteomes" id="UP000198287"/>
    </source>
</evidence>
<comment type="similarity">
    <text evidence="1">Belongs to the SCC2/Nipped-B family.</text>
</comment>
<keyword evidence="1" id="KW-0131">Cell cycle</keyword>
<dbReference type="InterPro" id="IPR033031">
    <property type="entry name" value="Scc2/Nipped-B"/>
</dbReference>
<dbReference type="SUPFAM" id="SSF48371">
    <property type="entry name" value="ARM repeat"/>
    <property type="match status" value="1"/>
</dbReference>
<evidence type="ECO:0000256" key="1">
    <source>
        <dbReference type="RuleBase" id="RU364107"/>
    </source>
</evidence>
<dbReference type="OrthoDB" id="418242at2759"/>
<feature type="compositionally biased region" description="Acidic residues" evidence="2">
    <location>
        <begin position="540"/>
        <end position="554"/>
    </location>
</feature>
<dbReference type="GO" id="GO:0010468">
    <property type="term" value="P:regulation of gene expression"/>
    <property type="evidence" value="ECO:0007669"/>
    <property type="project" value="InterPro"/>
</dbReference>
<organism evidence="4 5">
    <name type="scientific">Folsomia candida</name>
    <name type="common">Springtail</name>
    <dbReference type="NCBI Taxonomy" id="158441"/>
    <lineage>
        <taxon>Eukaryota</taxon>
        <taxon>Metazoa</taxon>
        <taxon>Ecdysozoa</taxon>
        <taxon>Arthropoda</taxon>
        <taxon>Hexapoda</taxon>
        <taxon>Collembola</taxon>
        <taxon>Entomobryomorpha</taxon>
        <taxon>Isotomoidea</taxon>
        <taxon>Isotomidae</taxon>
        <taxon>Proisotominae</taxon>
        <taxon>Folsomia</taxon>
    </lineage>
</organism>
<comment type="caution">
    <text evidence="4">The sequence shown here is derived from an EMBL/GenBank/DDBJ whole genome shotgun (WGS) entry which is preliminary data.</text>
</comment>
<sequence>MLNFKILKKWETLLQGMASTIVQIYLKQILEAFLHRDVSVRLAAVRVIQLVLQQGLVHPIQIVPYLICMSTDAEPGVSTTADKQLQEMEKKHPQFLQSQVLNGIKLSLQLQRILLGYNGAVTNLIGFHGQNQSQSSEHLNSFFEDHLLPLVRGYRVRPKEQPSALNGFLYSLLRSTKPQRRAIARSLLQQFDDQNKTRLADLLYYCDNLAYFPYQVIDEPLFIIHHVDIVISVTGSNLLQSFKESLIPIHPPPPVHPVNELLPGEIMPLENGDIMPGFNNVDIILPPPIQDDDDEDDDLETILKRIPEDTRNLEDCITGAQGVLLLLMLKQHLKETYGINDVKISAYSPSDASKAFERPVNRKNAHIFDPKCTLANLQCPPTGHTPEGRRALVEQYIHFKQLMLRIDPEEGDEDGEAKPVKLKIDQNLFTYSNAKSAAGNPSAPPNDQMTVLSAQNAHQATANYNSSSQYSIVNQQYILSNSPIKQTEQVRIPKLKIVPLAFPGNDSPKKSYKVKEKEHHHHHKHKKSKHKKKKRHAISDDSDSDNSDDPDFRI</sequence>
<dbReference type="Pfam" id="PF12830">
    <property type="entry name" value="Nipped-B_C"/>
    <property type="match status" value="1"/>
</dbReference>
<evidence type="ECO:0000256" key="2">
    <source>
        <dbReference type="SAM" id="MobiDB-lite"/>
    </source>
</evidence>
<dbReference type="GO" id="GO:0003682">
    <property type="term" value="F:chromatin binding"/>
    <property type="evidence" value="ECO:0007669"/>
    <property type="project" value="TreeGrafter"/>
</dbReference>